<name>A0A4Y2I717_ARAVE</name>
<organism evidence="1 2">
    <name type="scientific">Araneus ventricosus</name>
    <name type="common">Orbweaver spider</name>
    <name type="synonym">Epeira ventricosa</name>
    <dbReference type="NCBI Taxonomy" id="182803"/>
    <lineage>
        <taxon>Eukaryota</taxon>
        <taxon>Metazoa</taxon>
        <taxon>Ecdysozoa</taxon>
        <taxon>Arthropoda</taxon>
        <taxon>Chelicerata</taxon>
        <taxon>Arachnida</taxon>
        <taxon>Araneae</taxon>
        <taxon>Araneomorphae</taxon>
        <taxon>Entelegynae</taxon>
        <taxon>Araneoidea</taxon>
        <taxon>Araneidae</taxon>
        <taxon>Araneus</taxon>
    </lineage>
</organism>
<proteinExistence type="predicted"/>
<sequence length="120" mass="13886">MCKSGLVEKWVVSTQSEDRLPPLFGCFPTNGYPSALTPAEKDTASIFLLTFPSEEREIPAQKEPQVSITKEQRSKHYSLLYSRYQLPKSRLAKTQYFLKDSEPRRPLLFRIVKTDIDLVY</sequence>
<dbReference type="Proteomes" id="UP000499080">
    <property type="component" value="Unassembled WGS sequence"/>
</dbReference>
<dbReference type="AlphaFoldDB" id="A0A4Y2I717"/>
<dbReference type="EMBL" id="BGPR01002437">
    <property type="protein sequence ID" value="GBM73424.1"/>
    <property type="molecule type" value="Genomic_DNA"/>
</dbReference>
<evidence type="ECO:0000313" key="1">
    <source>
        <dbReference type="EMBL" id="GBM73424.1"/>
    </source>
</evidence>
<accession>A0A4Y2I717</accession>
<reference evidence="1 2" key="1">
    <citation type="journal article" date="2019" name="Sci. Rep.">
        <title>Orb-weaving spider Araneus ventricosus genome elucidates the spidroin gene catalogue.</title>
        <authorList>
            <person name="Kono N."/>
            <person name="Nakamura H."/>
            <person name="Ohtoshi R."/>
            <person name="Moran D.A.P."/>
            <person name="Shinohara A."/>
            <person name="Yoshida Y."/>
            <person name="Fujiwara M."/>
            <person name="Mori M."/>
            <person name="Tomita M."/>
            <person name="Arakawa K."/>
        </authorList>
    </citation>
    <scope>NUCLEOTIDE SEQUENCE [LARGE SCALE GENOMIC DNA]</scope>
</reference>
<protein>
    <submittedName>
        <fullName evidence="1">Uncharacterized protein</fullName>
    </submittedName>
</protein>
<keyword evidence="2" id="KW-1185">Reference proteome</keyword>
<comment type="caution">
    <text evidence="1">The sequence shown here is derived from an EMBL/GenBank/DDBJ whole genome shotgun (WGS) entry which is preliminary data.</text>
</comment>
<gene>
    <name evidence="1" type="ORF">AVEN_143090_1</name>
</gene>
<evidence type="ECO:0000313" key="2">
    <source>
        <dbReference type="Proteomes" id="UP000499080"/>
    </source>
</evidence>